<comment type="caution">
    <text evidence="2">The sequence shown here is derived from an EMBL/GenBank/DDBJ whole genome shotgun (WGS) entry which is preliminary data.</text>
</comment>
<dbReference type="EMBL" id="JABEQJ010000022">
    <property type="protein sequence ID" value="MBB2161590.1"/>
    <property type="molecule type" value="Genomic_DNA"/>
</dbReference>
<dbReference type="Proteomes" id="UP000589085">
    <property type="component" value="Unassembled WGS sequence"/>
</dbReference>
<organism evidence="2 3">
    <name type="scientific">Gluconacetobacter sacchari</name>
    <dbReference type="NCBI Taxonomy" id="92759"/>
    <lineage>
        <taxon>Bacteria</taxon>
        <taxon>Pseudomonadati</taxon>
        <taxon>Pseudomonadota</taxon>
        <taxon>Alphaproteobacteria</taxon>
        <taxon>Acetobacterales</taxon>
        <taxon>Acetobacteraceae</taxon>
        <taxon>Gluconacetobacter</taxon>
    </lineage>
</organism>
<dbReference type="InterPro" id="IPR022753">
    <property type="entry name" value="T4SS_pilus_biogen_PilP"/>
</dbReference>
<feature type="region of interest" description="Disordered" evidence="1">
    <location>
        <begin position="182"/>
        <end position="208"/>
    </location>
</feature>
<dbReference type="NCBIfam" id="TIGR03021">
    <property type="entry name" value="pilP_fam"/>
    <property type="match status" value="1"/>
</dbReference>
<dbReference type="AlphaFoldDB" id="A0A7W4IEY0"/>
<accession>A0A7W4IEY0</accession>
<dbReference type="RefSeq" id="WP_182998421.1">
    <property type="nucleotide sequence ID" value="NZ_JABEQJ010000022.1"/>
</dbReference>
<evidence type="ECO:0000256" key="1">
    <source>
        <dbReference type="SAM" id="MobiDB-lite"/>
    </source>
</evidence>
<reference evidence="2 3" key="1">
    <citation type="submission" date="2020-04" db="EMBL/GenBank/DDBJ databases">
        <title>Description of novel Gluconacetobacter.</title>
        <authorList>
            <person name="Sombolestani A."/>
        </authorList>
    </citation>
    <scope>NUCLEOTIDE SEQUENCE [LARGE SCALE GENOMIC DNA]</scope>
    <source>
        <strain evidence="2 3">LMG 19747</strain>
    </source>
</reference>
<proteinExistence type="predicted"/>
<protein>
    <submittedName>
        <fullName evidence="2">Type IV pilus biogenesis protein PilP</fullName>
    </submittedName>
</protein>
<gene>
    <name evidence="2" type="primary">pilP</name>
    <name evidence="2" type="ORF">HLH48_15660</name>
</gene>
<evidence type="ECO:0000313" key="2">
    <source>
        <dbReference type="EMBL" id="MBB2161590.1"/>
    </source>
</evidence>
<name>A0A7W4IEY0_9PROT</name>
<sequence>MSNRQHSGFQKLGTLLLGLSVGHPARADMPPCAERMMHAPPGQALSVEALSVNRSCLGELSIEAAAADLKAHIADAERKIHEKPAAASPLTQPSALPMVPPMLGLPPTTGPHGAPQTPPEVALPRIVMITSDEGHAQAVLRLADGTTPSVTQGSQLPDGTVVHAVTEYGVVIERDTKLVRLAPDDGTAPLAPSAGLGRPETRSGGYRP</sequence>
<evidence type="ECO:0000313" key="3">
    <source>
        <dbReference type="Proteomes" id="UP000589085"/>
    </source>
</evidence>